<proteinExistence type="predicted"/>
<feature type="region of interest" description="Disordered" evidence="1">
    <location>
        <begin position="34"/>
        <end position="72"/>
    </location>
</feature>
<protein>
    <submittedName>
        <fullName evidence="2">Uncharacterized protein</fullName>
    </submittedName>
</protein>
<dbReference type="EMBL" id="SRLO01001212">
    <property type="protein sequence ID" value="TNN40171.1"/>
    <property type="molecule type" value="Genomic_DNA"/>
</dbReference>
<organism evidence="2 3">
    <name type="scientific">Liparis tanakae</name>
    <name type="common">Tanaka's snailfish</name>
    <dbReference type="NCBI Taxonomy" id="230148"/>
    <lineage>
        <taxon>Eukaryota</taxon>
        <taxon>Metazoa</taxon>
        <taxon>Chordata</taxon>
        <taxon>Craniata</taxon>
        <taxon>Vertebrata</taxon>
        <taxon>Euteleostomi</taxon>
        <taxon>Actinopterygii</taxon>
        <taxon>Neopterygii</taxon>
        <taxon>Teleostei</taxon>
        <taxon>Neoteleostei</taxon>
        <taxon>Acanthomorphata</taxon>
        <taxon>Eupercaria</taxon>
        <taxon>Perciformes</taxon>
        <taxon>Cottioidei</taxon>
        <taxon>Cottales</taxon>
        <taxon>Liparidae</taxon>
        <taxon>Liparis</taxon>
    </lineage>
</organism>
<keyword evidence="3" id="KW-1185">Reference proteome</keyword>
<evidence type="ECO:0000313" key="3">
    <source>
        <dbReference type="Proteomes" id="UP000314294"/>
    </source>
</evidence>
<dbReference type="AlphaFoldDB" id="A0A4Z2FGW8"/>
<dbReference type="Proteomes" id="UP000314294">
    <property type="component" value="Unassembled WGS sequence"/>
</dbReference>
<accession>A0A4Z2FGW8</accession>
<comment type="caution">
    <text evidence="2">The sequence shown here is derived from an EMBL/GenBank/DDBJ whole genome shotgun (WGS) entry which is preliminary data.</text>
</comment>
<reference evidence="2 3" key="1">
    <citation type="submission" date="2019-03" db="EMBL/GenBank/DDBJ databases">
        <title>First draft genome of Liparis tanakae, snailfish: a comprehensive survey of snailfish specific genes.</title>
        <authorList>
            <person name="Kim W."/>
            <person name="Song I."/>
            <person name="Jeong J.-H."/>
            <person name="Kim D."/>
            <person name="Kim S."/>
            <person name="Ryu S."/>
            <person name="Song J.Y."/>
            <person name="Lee S.K."/>
        </authorList>
    </citation>
    <scope>NUCLEOTIDE SEQUENCE [LARGE SCALE GENOMIC DNA]</scope>
    <source>
        <tissue evidence="2">Muscle</tissue>
    </source>
</reference>
<gene>
    <name evidence="2" type="ORF">EYF80_049655</name>
</gene>
<evidence type="ECO:0000256" key="1">
    <source>
        <dbReference type="SAM" id="MobiDB-lite"/>
    </source>
</evidence>
<sequence length="72" mass="7394">MIWTTLCSDGAEQVTLGALREVDGEPRDALRQKIRSESRLNGHPGSGSLSSAGALADPSPAPAPPPVALADM</sequence>
<feature type="compositionally biased region" description="Pro residues" evidence="1">
    <location>
        <begin position="59"/>
        <end position="72"/>
    </location>
</feature>
<name>A0A4Z2FGW8_9TELE</name>
<evidence type="ECO:0000313" key="2">
    <source>
        <dbReference type="EMBL" id="TNN40171.1"/>
    </source>
</evidence>
<feature type="compositionally biased region" description="Low complexity" evidence="1">
    <location>
        <begin position="46"/>
        <end position="58"/>
    </location>
</feature>